<dbReference type="Gene3D" id="2.60.40.770">
    <property type="match status" value="1"/>
</dbReference>
<evidence type="ECO:0000259" key="5">
    <source>
        <dbReference type="SMART" id="SM00737"/>
    </source>
</evidence>
<accession>A0ABD2K1Z4</accession>
<evidence type="ECO:0000313" key="6">
    <source>
        <dbReference type="EMBL" id="KAL3096873.1"/>
    </source>
</evidence>
<keyword evidence="3" id="KW-0964">Secreted</keyword>
<dbReference type="Proteomes" id="UP001620626">
    <property type="component" value="Unassembled WGS sequence"/>
</dbReference>
<evidence type="ECO:0000256" key="4">
    <source>
        <dbReference type="SAM" id="SignalP"/>
    </source>
</evidence>
<organism evidence="6 7">
    <name type="scientific">Heterodera trifolii</name>
    <dbReference type="NCBI Taxonomy" id="157864"/>
    <lineage>
        <taxon>Eukaryota</taxon>
        <taxon>Metazoa</taxon>
        <taxon>Ecdysozoa</taxon>
        <taxon>Nematoda</taxon>
        <taxon>Chromadorea</taxon>
        <taxon>Rhabditida</taxon>
        <taxon>Tylenchina</taxon>
        <taxon>Tylenchomorpha</taxon>
        <taxon>Tylenchoidea</taxon>
        <taxon>Heteroderidae</taxon>
        <taxon>Heteroderinae</taxon>
        <taxon>Heterodera</taxon>
    </lineage>
</organism>
<gene>
    <name evidence="6" type="ORF">niasHT_023735</name>
</gene>
<dbReference type="Pfam" id="PF02221">
    <property type="entry name" value="E1_DerP2_DerF2"/>
    <property type="match status" value="1"/>
</dbReference>
<dbReference type="SUPFAM" id="SSF81296">
    <property type="entry name" value="E set domains"/>
    <property type="match status" value="1"/>
</dbReference>
<name>A0ABD2K1Z4_9BILA</name>
<proteinExistence type="inferred from homology"/>
<feature type="domain" description="MD-2-related lipid-recognition" evidence="5">
    <location>
        <begin position="29"/>
        <end position="147"/>
    </location>
</feature>
<keyword evidence="7" id="KW-1185">Reference proteome</keyword>
<comment type="subcellular location">
    <subcellularLocation>
        <location evidence="1">Secreted</location>
    </subcellularLocation>
</comment>
<comment type="caution">
    <text evidence="6">The sequence shown here is derived from an EMBL/GenBank/DDBJ whole genome shotgun (WGS) entry which is preliminary data.</text>
</comment>
<dbReference type="InterPro" id="IPR003172">
    <property type="entry name" value="ML_dom"/>
</dbReference>
<dbReference type="GO" id="GO:0005576">
    <property type="term" value="C:extracellular region"/>
    <property type="evidence" value="ECO:0007669"/>
    <property type="project" value="UniProtKB-SubCell"/>
</dbReference>
<dbReference type="FunFam" id="2.60.40.770:FF:000001">
    <property type="entry name" value="NPC intracellular cholesterol transporter 2"/>
    <property type="match status" value="1"/>
</dbReference>
<dbReference type="PANTHER" id="PTHR11306">
    <property type="entry name" value="NIEMANN PICK TYPE C2 PROTEIN NPC2-RELATED"/>
    <property type="match status" value="1"/>
</dbReference>
<dbReference type="InterPro" id="IPR039670">
    <property type="entry name" value="NPC2-like"/>
</dbReference>
<comment type="similarity">
    <text evidence="2">Belongs to the NPC2 family.</text>
</comment>
<evidence type="ECO:0000313" key="7">
    <source>
        <dbReference type="Proteomes" id="UP001620626"/>
    </source>
</evidence>
<protein>
    <recommendedName>
        <fullName evidence="5">MD-2-related lipid-recognition domain-containing protein</fullName>
    </recommendedName>
</protein>
<reference evidence="6 7" key="1">
    <citation type="submission" date="2024-10" db="EMBL/GenBank/DDBJ databases">
        <authorList>
            <person name="Kim D."/>
        </authorList>
    </citation>
    <scope>NUCLEOTIDE SEQUENCE [LARGE SCALE GENOMIC DNA]</scope>
    <source>
        <strain evidence="6">BH-2024</strain>
    </source>
</reference>
<dbReference type="AlphaFoldDB" id="A0ABD2K1Z4"/>
<evidence type="ECO:0000256" key="2">
    <source>
        <dbReference type="ARBA" id="ARBA00006370"/>
    </source>
</evidence>
<dbReference type="PANTHER" id="PTHR11306:SF68">
    <property type="entry name" value="NPC INTRACELLULAR CHOLESTEROL TRANSPORTER 2"/>
    <property type="match status" value="1"/>
</dbReference>
<dbReference type="EMBL" id="JBICBT010000849">
    <property type="protein sequence ID" value="KAL3096873.1"/>
    <property type="molecule type" value="Genomic_DNA"/>
</dbReference>
<dbReference type="SMART" id="SM00737">
    <property type="entry name" value="ML"/>
    <property type="match status" value="1"/>
</dbReference>
<feature type="signal peptide" evidence="4">
    <location>
        <begin position="1"/>
        <end position="18"/>
    </location>
</feature>
<sequence length="189" mass="21570">MTYTHLLFLTLIIHYVFCDNGRTFEQIRYKNCKSQFEVVHVGVLDCVQKDRCDFARGKEYQIQIGFKPNRRVDQLQTAVWSHLGDAHGALTKFHMENENACVDSNITCPLEPGKTYWYRQSVFILRDFPPVDVQVNWLLTTPAEAAAAAASSPAAGDQLKNVGQRPQKFPTRREVCVKFLGKVTDEKTD</sequence>
<evidence type="ECO:0000256" key="1">
    <source>
        <dbReference type="ARBA" id="ARBA00004613"/>
    </source>
</evidence>
<dbReference type="InterPro" id="IPR014756">
    <property type="entry name" value="Ig_E-set"/>
</dbReference>
<evidence type="ECO:0000256" key="3">
    <source>
        <dbReference type="ARBA" id="ARBA00022525"/>
    </source>
</evidence>
<keyword evidence="4" id="KW-0732">Signal</keyword>
<feature type="chain" id="PRO_5044859839" description="MD-2-related lipid-recognition domain-containing protein" evidence="4">
    <location>
        <begin position="19"/>
        <end position="189"/>
    </location>
</feature>